<dbReference type="GO" id="GO:0000160">
    <property type="term" value="P:phosphorelay signal transduction system"/>
    <property type="evidence" value="ECO:0007669"/>
    <property type="project" value="TreeGrafter"/>
</dbReference>
<accession>A0A401VXH5</accession>
<dbReference type="InterPro" id="IPR036890">
    <property type="entry name" value="HATPase_C_sf"/>
</dbReference>
<evidence type="ECO:0000256" key="2">
    <source>
        <dbReference type="ARBA" id="ARBA00012438"/>
    </source>
</evidence>
<evidence type="ECO:0000313" key="13">
    <source>
        <dbReference type="Proteomes" id="UP000286746"/>
    </source>
</evidence>
<gene>
    <name evidence="12" type="ORF">GKJPGBOP_01437</name>
</gene>
<feature type="compositionally biased region" description="Pro residues" evidence="9">
    <location>
        <begin position="402"/>
        <end position="413"/>
    </location>
</feature>
<evidence type="ECO:0000256" key="6">
    <source>
        <dbReference type="ARBA" id="ARBA00022777"/>
    </source>
</evidence>
<feature type="transmembrane region" description="Helical" evidence="10">
    <location>
        <begin position="51"/>
        <end position="75"/>
    </location>
</feature>
<dbReference type="EMBL" id="BHZD01000001">
    <property type="protein sequence ID" value="GCD41780.1"/>
    <property type="molecule type" value="Genomic_DNA"/>
</dbReference>
<dbReference type="InterPro" id="IPR005467">
    <property type="entry name" value="His_kinase_dom"/>
</dbReference>
<dbReference type="SUPFAM" id="SSF55874">
    <property type="entry name" value="ATPase domain of HSP90 chaperone/DNA topoisomerase II/histidine kinase"/>
    <property type="match status" value="1"/>
</dbReference>
<organism evidence="12 13">
    <name type="scientific">Streptomyces paromomycinus</name>
    <name type="common">Streptomyces rimosus subsp. paromomycinus</name>
    <dbReference type="NCBI Taxonomy" id="92743"/>
    <lineage>
        <taxon>Bacteria</taxon>
        <taxon>Bacillati</taxon>
        <taxon>Actinomycetota</taxon>
        <taxon>Actinomycetes</taxon>
        <taxon>Kitasatosporales</taxon>
        <taxon>Streptomycetaceae</taxon>
        <taxon>Streptomyces</taxon>
    </lineage>
</organism>
<name>A0A401VXH5_STREY</name>
<dbReference type="InterPro" id="IPR050428">
    <property type="entry name" value="TCS_sensor_his_kinase"/>
</dbReference>
<evidence type="ECO:0000259" key="11">
    <source>
        <dbReference type="PROSITE" id="PS50109"/>
    </source>
</evidence>
<keyword evidence="3" id="KW-0597">Phosphoprotein</keyword>
<dbReference type="GO" id="GO:0004673">
    <property type="term" value="F:protein histidine kinase activity"/>
    <property type="evidence" value="ECO:0007669"/>
    <property type="project" value="UniProtKB-EC"/>
</dbReference>
<evidence type="ECO:0000256" key="9">
    <source>
        <dbReference type="SAM" id="MobiDB-lite"/>
    </source>
</evidence>
<sequence>MPVLVPTSATGAPAARHRAAPHTTVTFRALTALALVLIVGTATWLSAPLAVWKAMAWCVAVAGAVVVVLVTVMELRVARISRERREANARAARLQGEVARVRDEVRWVGARLLPEVLRRLEQRESARTIMERLDAERALPEDQEVRDLVEAVVTAVCRERRERDGAVDVLRTCASGVQTGVTALLALLSDRARPYQDGRLEVITCADVLEDFNALDARLSRLGRHSQALLALTDARTVGRRWPRPIEVERIVRAAVGQNEGHQRVRWSIPQDARHAVHARAVNAAIHTTSVLIDNALRYSPPNTQVSVSVMPLAAGLSIRVEDSGLGLPPETHERVARTVDLDRCPRTFAELSGAQLGLASARKAAERFSMRIAFGISHRLGGTEASVLIPWEWVTAVPADRPSPPAAPPQQLPPASEHPSHPLALSHADEHPPAASPPPPSGSGLRLPVRRRGATLPSPRPQTTADAEVPLRPDTGRRMGAWRAAVRPAPPCSPSTDTPETSA</sequence>
<evidence type="ECO:0000256" key="8">
    <source>
        <dbReference type="SAM" id="Coils"/>
    </source>
</evidence>
<dbReference type="InterPro" id="IPR003594">
    <property type="entry name" value="HATPase_dom"/>
</dbReference>
<evidence type="ECO:0000256" key="3">
    <source>
        <dbReference type="ARBA" id="ARBA00022553"/>
    </source>
</evidence>
<proteinExistence type="predicted"/>
<feature type="compositionally biased region" description="Polar residues" evidence="9">
    <location>
        <begin position="495"/>
        <end position="504"/>
    </location>
</feature>
<dbReference type="SMART" id="SM00387">
    <property type="entry name" value="HATPase_c"/>
    <property type="match status" value="1"/>
</dbReference>
<protein>
    <recommendedName>
        <fullName evidence="2">histidine kinase</fullName>
        <ecNumber evidence="2">2.7.13.3</ecNumber>
    </recommendedName>
</protein>
<dbReference type="AlphaFoldDB" id="A0A401VXH5"/>
<feature type="region of interest" description="Disordered" evidence="9">
    <location>
        <begin position="401"/>
        <end position="504"/>
    </location>
</feature>
<evidence type="ECO:0000256" key="4">
    <source>
        <dbReference type="ARBA" id="ARBA00022679"/>
    </source>
</evidence>
<dbReference type="EC" id="2.7.13.3" evidence="2"/>
<evidence type="ECO:0000256" key="1">
    <source>
        <dbReference type="ARBA" id="ARBA00000085"/>
    </source>
</evidence>
<dbReference type="PANTHER" id="PTHR45436:SF5">
    <property type="entry name" value="SENSOR HISTIDINE KINASE TRCS"/>
    <property type="match status" value="1"/>
</dbReference>
<keyword evidence="13" id="KW-1185">Reference proteome</keyword>
<dbReference type="RefSeq" id="WP_125052949.1">
    <property type="nucleotide sequence ID" value="NZ_BHZD01000001.1"/>
</dbReference>
<keyword evidence="4" id="KW-0808">Transferase</keyword>
<evidence type="ECO:0000256" key="10">
    <source>
        <dbReference type="SAM" id="Phobius"/>
    </source>
</evidence>
<keyword evidence="10" id="KW-0472">Membrane</keyword>
<feature type="coiled-coil region" evidence="8">
    <location>
        <begin position="77"/>
        <end position="104"/>
    </location>
</feature>
<feature type="transmembrane region" description="Helical" evidence="10">
    <location>
        <begin position="25"/>
        <end position="45"/>
    </location>
</feature>
<dbReference type="PANTHER" id="PTHR45436">
    <property type="entry name" value="SENSOR HISTIDINE KINASE YKOH"/>
    <property type="match status" value="1"/>
</dbReference>
<evidence type="ECO:0000313" key="12">
    <source>
        <dbReference type="EMBL" id="GCD41780.1"/>
    </source>
</evidence>
<keyword evidence="7 10" id="KW-1133">Transmembrane helix</keyword>
<keyword evidence="8" id="KW-0175">Coiled coil</keyword>
<comment type="caution">
    <text evidence="12">The sequence shown here is derived from an EMBL/GenBank/DDBJ whole genome shotgun (WGS) entry which is preliminary data.</text>
</comment>
<dbReference type="GO" id="GO:0005886">
    <property type="term" value="C:plasma membrane"/>
    <property type="evidence" value="ECO:0007669"/>
    <property type="project" value="TreeGrafter"/>
</dbReference>
<comment type="catalytic activity">
    <reaction evidence="1">
        <text>ATP + protein L-histidine = ADP + protein N-phospho-L-histidine.</text>
        <dbReference type="EC" id="2.7.13.3"/>
    </reaction>
</comment>
<dbReference type="Gene3D" id="3.30.565.10">
    <property type="entry name" value="Histidine kinase-like ATPase, C-terminal domain"/>
    <property type="match status" value="1"/>
</dbReference>
<dbReference type="PROSITE" id="PS50109">
    <property type="entry name" value="HIS_KIN"/>
    <property type="match status" value="1"/>
</dbReference>
<keyword evidence="5 10" id="KW-0812">Transmembrane</keyword>
<dbReference type="Proteomes" id="UP000286746">
    <property type="component" value="Unassembled WGS sequence"/>
</dbReference>
<evidence type="ECO:0000256" key="7">
    <source>
        <dbReference type="ARBA" id="ARBA00022989"/>
    </source>
</evidence>
<reference evidence="12 13" key="1">
    <citation type="submission" date="2018-11" db="EMBL/GenBank/DDBJ databases">
        <title>Whole genome sequence of Streptomyces paromomycinus NBRC 15454(T).</title>
        <authorList>
            <person name="Komaki H."/>
            <person name="Tamura T."/>
        </authorList>
    </citation>
    <scope>NUCLEOTIDE SEQUENCE [LARGE SCALE GENOMIC DNA]</scope>
    <source>
        <strain evidence="12 13">NBRC 15454</strain>
    </source>
</reference>
<evidence type="ECO:0000256" key="5">
    <source>
        <dbReference type="ARBA" id="ARBA00022692"/>
    </source>
</evidence>
<dbReference type="Pfam" id="PF02518">
    <property type="entry name" value="HATPase_c"/>
    <property type="match status" value="1"/>
</dbReference>
<keyword evidence="6 12" id="KW-0418">Kinase</keyword>
<feature type="domain" description="Histidine kinase" evidence="11">
    <location>
        <begin position="292"/>
        <end position="394"/>
    </location>
</feature>